<dbReference type="GO" id="GO:0009231">
    <property type="term" value="P:riboflavin biosynthetic process"/>
    <property type="evidence" value="ECO:0007669"/>
    <property type="project" value="InterPro"/>
</dbReference>
<reference evidence="2 3" key="1">
    <citation type="submission" date="2020-05" db="EMBL/GenBank/DDBJ databases">
        <title>Strain PA2F3 complete genome.</title>
        <authorList>
            <person name="Kim Y.-S."/>
            <person name="Kim S.-J."/>
            <person name="Jung H.-k."/>
            <person name="Kim S.-E."/>
            <person name="Kim K.-H."/>
        </authorList>
    </citation>
    <scope>NUCLEOTIDE SEQUENCE [LARGE SCALE GENOMIC DNA]</scope>
    <source>
        <strain evidence="2 3">PA2F3</strain>
    </source>
</reference>
<organism evidence="2 3">
    <name type="scientific">Microbacterium hominis</name>
    <dbReference type="NCBI Taxonomy" id="162426"/>
    <lineage>
        <taxon>Bacteria</taxon>
        <taxon>Bacillati</taxon>
        <taxon>Actinomycetota</taxon>
        <taxon>Actinomycetes</taxon>
        <taxon>Micrococcales</taxon>
        <taxon>Microbacteriaceae</taxon>
        <taxon>Microbacterium</taxon>
    </lineage>
</organism>
<dbReference type="AlphaFoldDB" id="A0A7D4UFF8"/>
<dbReference type="PANTHER" id="PTHR38011">
    <property type="entry name" value="DIHYDROFOLATE REDUCTASE FAMILY PROTEIN (AFU_ORTHOLOGUE AFUA_8G06820)"/>
    <property type="match status" value="1"/>
</dbReference>
<evidence type="ECO:0000259" key="1">
    <source>
        <dbReference type="Pfam" id="PF01872"/>
    </source>
</evidence>
<proteinExistence type="predicted"/>
<evidence type="ECO:0000313" key="2">
    <source>
        <dbReference type="EMBL" id="QKJ18209.1"/>
    </source>
</evidence>
<feature type="domain" description="Bacterial bifunctional deaminase-reductase C-terminal" evidence="1">
    <location>
        <begin position="6"/>
        <end position="178"/>
    </location>
</feature>
<dbReference type="PANTHER" id="PTHR38011:SF11">
    <property type="entry name" value="2,5-DIAMINO-6-RIBOSYLAMINO-4(3H)-PYRIMIDINONE 5'-PHOSPHATE REDUCTASE"/>
    <property type="match status" value="1"/>
</dbReference>
<dbReference type="Pfam" id="PF01872">
    <property type="entry name" value="RibD_C"/>
    <property type="match status" value="1"/>
</dbReference>
<sequence>MPGPLVYFNSMSLDGYIAGPDGTFDWAVPDHEVHSFVNDLVGGARTHLYGRRNYEIMRVWDDLADDPDISEPEREFAEAWEGIDKIVYSTTLTSVDMRRTQLRARFDADEVRRLKDAVDHPVMIGGGQIAGVAARAGLLDEVHAIVLPVVAGGGTRFLADSAHLALDLIDERRFGNGSVYLGYRVRSTESG</sequence>
<dbReference type="SUPFAM" id="SSF53597">
    <property type="entry name" value="Dihydrofolate reductase-like"/>
    <property type="match status" value="1"/>
</dbReference>
<dbReference type="GO" id="GO:0008703">
    <property type="term" value="F:5-amino-6-(5-phosphoribosylamino)uracil reductase activity"/>
    <property type="evidence" value="ECO:0007669"/>
    <property type="project" value="InterPro"/>
</dbReference>
<name>A0A7D4UFF8_9MICO</name>
<dbReference type="EMBL" id="CP054038">
    <property type="protein sequence ID" value="QKJ18209.1"/>
    <property type="molecule type" value="Genomic_DNA"/>
</dbReference>
<dbReference type="RefSeq" id="WP_172988589.1">
    <property type="nucleotide sequence ID" value="NZ_CP054038.1"/>
</dbReference>
<accession>A0A7D4UFF8</accession>
<dbReference type="InterPro" id="IPR050765">
    <property type="entry name" value="Riboflavin_Biosynth_HTPR"/>
</dbReference>
<gene>
    <name evidence="2" type="ORF">HQM25_01495</name>
</gene>
<dbReference type="InterPro" id="IPR002734">
    <property type="entry name" value="RibDG_C"/>
</dbReference>
<protein>
    <submittedName>
        <fullName evidence="2">Dihydrofolate reductase family protein</fullName>
    </submittedName>
</protein>
<dbReference type="InterPro" id="IPR024072">
    <property type="entry name" value="DHFR-like_dom_sf"/>
</dbReference>
<dbReference type="Gene3D" id="3.40.430.10">
    <property type="entry name" value="Dihydrofolate Reductase, subunit A"/>
    <property type="match status" value="1"/>
</dbReference>
<dbReference type="Proteomes" id="UP000502498">
    <property type="component" value="Chromosome"/>
</dbReference>
<evidence type="ECO:0000313" key="3">
    <source>
        <dbReference type="Proteomes" id="UP000502498"/>
    </source>
</evidence>